<dbReference type="InterPro" id="IPR000182">
    <property type="entry name" value="GNAT_dom"/>
</dbReference>
<evidence type="ECO:0000313" key="5">
    <source>
        <dbReference type="Proteomes" id="UP000596977"/>
    </source>
</evidence>
<keyword evidence="5" id="KW-1185">Reference proteome</keyword>
<evidence type="ECO:0000256" key="2">
    <source>
        <dbReference type="ARBA" id="ARBA00023315"/>
    </source>
</evidence>
<dbReference type="Pfam" id="PF00583">
    <property type="entry name" value="Acetyltransf_1"/>
    <property type="match status" value="1"/>
</dbReference>
<dbReference type="OrthoDB" id="9803233at2"/>
<dbReference type="InterPro" id="IPR050832">
    <property type="entry name" value="Bact_Acetyltransf"/>
</dbReference>
<name>A0A916RFS5_9HYPH</name>
<dbReference type="PANTHER" id="PTHR43877">
    <property type="entry name" value="AMINOALKYLPHOSPHONATE N-ACETYLTRANSFERASE-RELATED-RELATED"/>
    <property type="match status" value="1"/>
</dbReference>
<comment type="caution">
    <text evidence="4">The sequence shown here is derived from an EMBL/GenBank/DDBJ whole genome shotgun (WGS) entry which is preliminary data.</text>
</comment>
<proteinExistence type="predicted"/>
<dbReference type="GO" id="GO:0016747">
    <property type="term" value="F:acyltransferase activity, transferring groups other than amino-acyl groups"/>
    <property type="evidence" value="ECO:0007669"/>
    <property type="project" value="InterPro"/>
</dbReference>
<dbReference type="PANTHER" id="PTHR43877:SF2">
    <property type="entry name" value="AMINOALKYLPHOSPHONATE N-ACETYLTRANSFERASE-RELATED"/>
    <property type="match status" value="1"/>
</dbReference>
<dbReference type="InterPro" id="IPR016181">
    <property type="entry name" value="Acyl_CoA_acyltransferase"/>
</dbReference>
<dbReference type="AlphaFoldDB" id="A0A916RFS5"/>
<dbReference type="EMBL" id="BMKB01000003">
    <property type="protein sequence ID" value="GGA52120.1"/>
    <property type="molecule type" value="Genomic_DNA"/>
</dbReference>
<keyword evidence="2" id="KW-0012">Acyltransferase</keyword>
<dbReference type="Gene3D" id="3.40.630.30">
    <property type="match status" value="1"/>
</dbReference>
<dbReference type="RefSeq" id="WP_127071119.1">
    <property type="nucleotide sequence ID" value="NZ_BMKB01000003.1"/>
</dbReference>
<dbReference type="CDD" id="cd04301">
    <property type="entry name" value="NAT_SF"/>
    <property type="match status" value="1"/>
</dbReference>
<evidence type="ECO:0000313" key="4">
    <source>
        <dbReference type="EMBL" id="GGA52120.1"/>
    </source>
</evidence>
<dbReference type="Proteomes" id="UP000596977">
    <property type="component" value="Unassembled WGS sequence"/>
</dbReference>
<reference evidence="4 5" key="1">
    <citation type="journal article" date="2014" name="Int. J. Syst. Evol. Microbiol.">
        <title>Complete genome sequence of Corynebacterium casei LMG S-19264T (=DSM 44701T), isolated from a smear-ripened cheese.</title>
        <authorList>
            <consortium name="US DOE Joint Genome Institute (JGI-PGF)"/>
            <person name="Walter F."/>
            <person name="Albersmeier A."/>
            <person name="Kalinowski J."/>
            <person name="Ruckert C."/>
        </authorList>
    </citation>
    <scope>NUCLEOTIDE SEQUENCE [LARGE SCALE GENOMIC DNA]</scope>
    <source>
        <strain evidence="4 5">CGMCC 1.15896</strain>
    </source>
</reference>
<dbReference type="SUPFAM" id="SSF55729">
    <property type="entry name" value="Acyl-CoA N-acyltransferases (Nat)"/>
    <property type="match status" value="1"/>
</dbReference>
<organism evidence="4 5">
    <name type="scientific">Pelagibacterium lentulum</name>
    <dbReference type="NCBI Taxonomy" id="2029865"/>
    <lineage>
        <taxon>Bacteria</taxon>
        <taxon>Pseudomonadati</taxon>
        <taxon>Pseudomonadota</taxon>
        <taxon>Alphaproteobacteria</taxon>
        <taxon>Hyphomicrobiales</taxon>
        <taxon>Devosiaceae</taxon>
        <taxon>Pelagibacterium</taxon>
    </lineage>
</organism>
<evidence type="ECO:0000259" key="3">
    <source>
        <dbReference type="PROSITE" id="PS51186"/>
    </source>
</evidence>
<sequence>MSVSVAIETPLQDDVRALIDALNDHLLPLSPEEFQFKMTVEQMAEPHTTVFIARDGEGRAVGCGALKMHTGDMAEVKRMYTMPHVRGQRVGVLLLDAIENLAREKGVITLMLETGTGEGFAGAWRLYQRSGFVERGAFLDYPESPHSAFFEMALSRVALAPSTDDAAVSTAR</sequence>
<evidence type="ECO:0000256" key="1">
    <source>
        <dbReference type="ARBA" id="ARBA00022679"/>
    </source>
</evidence>
<dbReference type="PROSITE" id="PS51186">
    <property type="entry name" value="GNAT"/>
    <property type="match status" value="1"/>
</dbReference>
<keyword evidence="1" id="KW-0808">Transferase</keyword>
<gene>
    <name evidence="4" type="ORF">GCM10011499_22710</name>
</gene>
<feature type="domain" description="N-acetyltransferase" evidence="3">
    <location>
        <begin position="5"/>
        <end position="157"/>
    </location>
</feature>
<protein>
    <submittedName>
        <fullName evidence="4">N-acetyltransferase</fullName>
    </submittedName>
</protein>
<accession>A0A916RFS5</accession>